<proteinExistence type="predicted"/>
<feature type="compositionally biased region" description="Low complexity" evidence="1">
    <location>
        <begin position="348"/>
        <end position="358"/>
    </location>
</feature>
<feature type="compositionally biased region" description="Polar residues" evidence="1">
    <location>
        <begin position="1"/>
        <end position="18"/>
    </location>
</feature>
<feature type="region of interest" description="Disordered" evidence="1">
    <location>
        <begin position="1"/>
        <end position="22"/>
    </location>
</feature>
<sequence length="401" mass="45286">MANQKTVSKTENELSSSPEGEIGGVIVEHLSKRIRNFSKKKQKIIKLEEQASKDPESLNSDQKNAIRSKDAVLTTLHELEELLGQINSSRSRDEKKKRYEASVQREKEQKQLEAKYQEGYKSAEKQVSVLVRFLRFASYNCVNPSEDQAFNTAVEKLLINVYEGSEKSVKAVASLNSSSEEHIDETEVSYKLISEKSDEFFNTPAVQKHDENDETEEQATSKSNNVVNNEGEETSASLDEHAHQTTRPLNRGIQFLNESEIEGQHFQEPATSNETSVPADGEVHVPVENVETSNGVADPSTIYPTNFQAFEQQQMQQAMDSMSPDWYQPANENPQEPFNRGYQKRSFNNRPPYGNNQRGRGRGFYRGGGRGRGGSFNRFRRNQYPQYANDSNSRSNAAPVA</sequence>
<dbReference type="OrthoDB" id="5379692at2759"/>
<dbReference type="OMA" id="NRFRRNQ"/>
<feature type="compositionally biased region" description="Polar residues" evidence="1">
    <location>
        <begin position="218"/>
        <end position="228"/>
    </location>
</feature>
<organism evidence="3 4">
    <name type="scientific">Schizosaccharomyces octosporus (strain yFS286)</name>
    <name type="common">Fission yeast</name>
    <name type="synonym">Octosporomyces octosporus</name>
    <dbReference type="NCBI Taxonomy" id="483514"/>
    <lineage>
        <taxon>Eukaryota</taxon>
        <taxon>Fungi</taxon>
        <taxon>Dikarya</taxon>
        <taxon>Ascomycota</taxon>
        <taxon>Taphrinomycotina</taxon>
        <taxon>Schizosaccharomycetes</taxon>
        <taxon>Schizosaccharomycetales</taxon>
        <taxon>Schizosaccharomycetaceae</taxon>
        <taxon>Schizosaccharomyces</taxon>
    </lineage>
</organism>
<feature type="compositionally biased region" description="Basic and acidic residues" evidence="1">
    <location>
        <begin position="46"/>
        <end position="56"/>
    </location>
</feature>
<keyword evidence="4" id="KW-1185">Reference proteome</keyword>
<dbReference type="InterPro" id="IPR058602">
    <property type="entry name" value="YAG7_dimerisation_dom"/>
</dbReference>
<protein>
    <submittedName>
        <fullName evidence="3">Fungal protein</fullName>
    </submittedName>
</protein>
<dbReference type="Pfam" id="PF26434">
    <property type="entry name" value="YAG7_C"/>
    <property type="match status" value="1"/>
</dbReference>
<feature type="region of interest" description="Disordered" evidence="1">
    <location>
        <begin position="46"/>
        <end position="66"/>
    </location>
</feature>
<feature type="compositionally biased region" description="Polar residues" evidence="1">
    <location>
        <begin position="384"/>
        <end position="401"/>
    </location>
</feature>
<dbReference type="AlphaFoldDB" id="S9PUX5"/>
<dbReference type="RefSeq" id="XP_013018557.1">
    <property type="nucleotide sequence ID" value="XM_013163103.1"/>
</dbReference>
<dbReference type="eggNOG" id="ENOG502S59W">
    <property type="taxonomic scope" value="Eukaryota"/>
</dbReference>
<dbReference type="GO" id="GO:0010494">
    <property type="term" value="C:cytoplasmic stress granule"/>
    <property type="evidence" value="ECO:0007669"/>
    <property type="project" value="EnsemblFungi"/>
</dbReference>
<gene>
    <name evidence="3" type="ORF">SOCG_00683</name>
</gene>
<feature type="domain" description="YAG7-like dimerisation" evidence="2">
    <location>
        <begin position="121"/>
        <end position="197"/>
    </location>
</feature>
<accession>S9PUX5</accession>
<evidence type="ECO:0000259" key="2">
    <source>
        <dbReference type="Pfam" id="PF26434"/>
    </source>
</evidence>
<dbReference type="Proteomes" id="UP000016088">
    <property type="component" value="Unassembled WGS sequence"/>
</dbReference>
<evidence type="ECO:0000256" key="1">
    <source>
        <dbReference type="SAM" id="MobiDB-lite"/>
    </source>
</evidence>
<feature type="region of interest" description="Disordered" evidence="1">
    <location>
        <begin position="328"/>
        <end position="401"/>
    </location>
</feature>
<dbReference type="EMBL" id="KE503207">
    <property type="protein sequence ID" value="EPX72921.1"/>
    <property type="molecule type" value="Genomic_DNA"/>
</dbReference>
<dbReference type="HOGENOM" id="CLU_687282_0_0_1"/>
<reference evidence="3 4" key="1">
    <citation type="journal article" date="2011" name="Science">
        <title>Comparative functional genomics of the fission yeasts.</title>
        <authorList>
            <person name="Rhind N."/>
            <person name="Chen Z."/>
            <person name="Yassour M."/>
            <person name="Thompson D.A."/>
            <person name="Haas B.J."/>
            <person name="Habib N."/>
            <person name="Wapinski I."/>
            <person name="Roy S."/>
            <person name="Lin M.F."/>
            <person name="Heiman D.I."/>
            <person name="Young S.K."/>
            <person name="Furuya K."/>
            <person name="Guo Y."/>
            <person name="Pidoux A."/>
            <person name="Chen H.M."/>
            <person name="Robbertse B."/>
            <person name="Goldberg J.M."/>
            <person name="Aoki K."/>
            <person name="Bayne E.H."/>
            <person name="Berlin A.M."/>
            <person name="Desjardins C.A."/>
            <person name="Dobbs E."/>
            <person name="Dukaj L."/>
            <person name="Fan L."/>
            <person name="FitzGerald M.G."/>
            <person name="French C."/>
            <person name="Gujja S."/>
            <person name="Hansen K."/>
            <person name="Keifenheim D."/>
            <person name="Levin J.Z."/>
            <person name="Mosher R.A."/>
            <person name="Mueller C.A."/>
            <person name="Pfiffner J."/>
            <person name="Priest M."/>
            <person name="Russ C."/>
            <person name="Smialowska A."/>
            <person name="Swoboda P."/>
            <person name="Sykes S.M."/>
            <person name="Vaughn M."/>
            <person name="Vengrova S."/>
            <person name="Yoder R."/>
            <person name="Zeng Q."/>
            <person name="Allshire R."/>
            <person name="Baulcombe D."/>
            <person name="Birren B.W."/>
            <person name="Brown W."/>
            <person name="Ekwall K."/>
            <person name="Kellis M."/>
            <person name="Leatherwood J."/>
            <person name="Levin H."/>
            <person name="Margalit H."/>
            <person name="Martienssen R."/>
            <person name="Nieduszynski C.A."/>
            <person name="Spatafora J.W."/>
            <person name="Friedman N."/>
            <person name="Dalgaard J.Z."/>
            <person name="Baumann P."/>
            <person name="Niki H."/>
            <person name="Regev A."/>
            <person name="Nusbaum C."/>
        </authorList>
    </citation>
    <scope>NUCLEOTIDE SEQUENCE [LARGE SCALE GENOMIC DNA]</scope>
    <source>
        <strain evidence="4">yFS286</strain>
    </source>
</reference>
<feature type="compositionally biased region" description="Gly residues" evidence="1">
    <location>
        <begin position="362"/>
        <end position="374"/>
    </location>
</feature>
<evidence type="ECO:0000313" key="3">
    <source>
        <dbReference type="EMBL" id="EPX72921.1"/>
    </source>
</evidence>
<evidence type="ECO:0000313" key="4">
    <source>
        <dbReference type="Proteomes" id="UP000016088"/>
    </source>
</evidence>
<name>S9PUX5_SCHOY</name>
<feature type="region of interest" description="Disordered" evidence="1">
    <location>
        <begin position="202"/>
        <end position="246"/>
    </location>
</feature>
<dbReference type="GeneID" id="25029667"/>
<dbReference type="VEuPathDB" id="FungiDB:SOCG_00683"/>